<sequence>MEGAKLTPGVGIIAAGLAAAIFVVDSNAALNASVAIIYICVLGLVGLRGARRDILIATSGCAALSILAWGLVHGGTSDLPSILRLGFVLVALALTAALLINRLKLQAMRLELEDSRTELTTFADSVPQLLWRSTPDGRWDFLNRRFTEITGVEREEGIARQTWRECVHPDDMGPLREKLIRSLETGEDVSHQVRLRHKDGSYRWMSMARRAVRSPQTGEILRFYGGSTDIHEEVLAQQKIHELMAQLEQRVEERTEELTRTEARYTSLFDVGNISFAEMDFRATKPILDQLRDEGVTDLRAHMNAHPDLFQHCLGLIKTTRVNEALARLMGYENLAELAANPPAENAEDGPEVLLRQLEMAFYGSEYIDGRTVLIGKDGQRITVFFTVIRLESGLHLSSHLNLTEQEGIAELRRAAQDELARANRIATIGAYSATIAHELNQPISSITMDVQTTLRWLRSDQPDLASAIRGLERLTRTVERVRTIVQRTRESVTAHRRKVSEFDLCALVTETCDLLDGEVRRAGATLELQCDSDFPPIEADPIELQQVLVNLTTNAAEAMIATPGSRRIVVSVRNMGGGVSVSVADTGPGIPQDQLTRLFEPFFTTKATGMGMGLQVCRNAVESMGGTLNVHNREEGGAIFAFILPAAEAIQTAA</sequence>
<proteinExistence type="predicted"/>
<dbReference type="InterPro" id="IPR036890">
    <property type="entry name" value="HATPase_C_sf"/>
</dbReference>
<dbReference type="Pfam" id="PF02518">
    <property type="entry name" value="HATPase_c"/>
    <property type="match status" value="1"/>
</dbReference>
<dbReference type="AlphaFoldDB" id="A0A4Q6Y3G0"/>
<dbReference type="FunFam" id="3.30.450.20:FF:000099">
    <property type="entry name" value="Sensory box sensor histidine kinase"/>
    <property type="match status" value="1"/>
</dbReference>
<dbReference type="GO" id="GO:0005524">
    <property type="term" value="F:ATP binding"/>
    <property type="evidence" value="ECO:0007669"/>
    <property type="project" value="UniProtKB-KW"/>
</dbReference>
<dbReference type="PANTHER" id="PTHR43065:SF10">
    <property type="entry name" value="PEROXIDE STRESS-ACTIVATED HISTIDINE KINASE MAK3"/>
    <property type="match status" value="1"/>
</dbReference>
<feature type="coiled-coil region" evidence="9">
    <location>
        <begin position="237"/>
        <end position="264"/>
    </location>
</feature>
<dbReference type="PROSITE" id="PS50112">
    <property type="entry name" value="PAS"/>
    <property type="match status" value="1"/>
</dbReference>
<dbReference type="Gene3D" id="1.10.287.130">
    <property type="match status" value="1"/>
</dbReference>
<dbReference type="PANTHER" id="PTHR43065">
    <property type="entry name" value="SENSOR HISTIDINE KINASE"/>
    <property type="match status" value="1"/>
</dbReference>
<dbReference type="InterPro" id="IPR000014">
    <property type="entry name" value="PAS"/>
</dbReference>
<keyword evidence="10" id="KW-0472">Membrane</keyword>
<dbReference type="GO" id="GO:0000155">
    <property type="term" value="F:phosphorelay sensor kinase activity"/>
    <property type="evidence" value="ECO:0007669"/>
    <property type="project" value="InterPro"/>
</dbReference>
<dbReference type="Gene3D" id="3.30.565.10">
    <property type="entry name" value="Histidine kinase-like ATPase, C-terminal domain"/>
    <property type="match status" value="1"/>
</dbReference>
<reference evidence="14 15" key="1">
    <citation type="submission" date="2019-02" db="EMBL/GenBank/DDBJ databases">
        <authorList>
            <person name="Li Y."/>
        </authorList>
    </citation>
    <scope>NUCLEOTIDE SEQUENCE [LARGE SCALE GENOMIC DNA]</scope>
    <source>
        <strain evidence="14 15">3-7</strain>
    </source>
</reference>
<gene>
    <name evidence="14" type="ORF">EWE75_13675</name>
</gene>
<dbReference type="InterPro" id="IPR005467">
    <property type="entry name" value="His_kinase_dom"/>
</dbReference>
<evidence type="ECO:0000256" key="2">
    <source>
        <dbReference type="ARBA" id="ARBA00012438"/>
    </source>
</evidence>
<keyword evidence="6" id="KW-0418">Kinase</keyword>
<comment type="catalytic activity">
    <reaction evidence="1">
        <text>ATP + protein L-histidine = ADP + protein N-phospho-L-histidine.</text>
        <dbReference type="EC" id="2.7.13.3"/>
    </reaction>
</comment>
<dbReference type="OrthoDB" id="9789238at2"/>
<evidence type="ECO:0000256" key="9">
    <source>
        <dbReference type="SAM" id="Coils"/>
    </source>
</evidence>
<feature type="transmembrane region" description="Helical" evidence="10">
    <location>
        <begin position="54"/>
        <end position="75"/>
    </location>
</feature>
<evidence type="ECO:0000313" key="15">
    <source>
        <dbReference type="Proteomes" id="UP000292085"/>
    </source>
</evidence>
<dbReference type="Gene3D" id="3.30.450.20">
    <property type="entry name" value="PAS domain"/>
    <property type="match status" value="1"/>
</dbReference>
<dbReference type="SUPFAM" id="SSF55785">
    <property type="entry name" value="PYP-like sensor domain (PAS domain)"/>
    <property type="match status" value="1"/>
</dbReference>
<keyword evidence="10" id="KW-0812">Transmembrane</keyword>
<feature type="transmembrane region" description="Helical" evidence="10">
    <location>
        <begin position="81"/>
        <end position="100"/>
    </location>
</feature>
<evidence type="ECO:0000256" key="1">
    <source>
        <dbReference type="ARBA" id="ARBA00000085"/>
    </source>
</evidence>
<dbReference type="Proteomes" id="UP000292085">
    <property type="component" value="Unassembled WGS sequence"/>
</dbReference>
<dbReference type="InterPro" id="IPR001610">
    <property type="entry name" value="PAC"/>
</dbReference>
<protein>
    <recommendedName>
        <fullName evidence="2">histidine kinase</fullName>
        <ecNumber evidence="2">2.7.13.3</ecNumber>
    </recommendedName>
</protein>
<dbReference type="SMART" id="SM00388">
    <property type="entry name" value="HisKA"/>
    <property type="match status" value="1"/>
</dbReference>
<dbReference type="InterPro" id="IPR000700">
    <property type="entry name" value="PAS-assoc_C"/>
</dbReference>
<dbReference type="EMBL" id="SGIS01000020">
    <property type="protein sequence ID" value="RZF63847.1"/>
    <property type="molecule type" value="Genomic_DNA"/>
</dbReference>
<organism evidence="14 15">
    <name type="scientific">Sphingomonas populi</name>
    <dbReference type="NCBI Taxonomy" id="2484750"/>
    <lineage>
        <taxon>Bacteria</taxon>
        <taxon>Pseudomonadati</taxon>
        <taxon>Pseudomonadota</taxon>
        <taxon>Alphaproteobacteria</taxon>
        <taxon>Sphingomonadales</taxon>
        <taxon>Sphingomonadaceae</taxon>
        <taxon>Sphingomonas</taxon>
    </lineage>
</organism>
<dbReference type="InterPro" id="IPR004358">
    <property type="entry name" value="Sig_transdc_His_kin-like_C"/>
</dbReference>
<keyword evidence="5" id="KW-0547">Nucleotide-binding</keyword>
<dbReference type="InterPro" id="IPR003661">
    <property type="entry name" value="HisK_dim/P_dom"/>
</dbReference>
<comment type="caution">
    <text evidence="14">The sequence shown here is derived from an EMBL/GenBank/DDBJ whole genome shotgun (WGS) entry which is preliminary data.</text>
</comment>
<dbReference type="InterPro" id="IPR013655">
    <property type="entry name" value="PAS_fold_3"/>
</dbReference>
<dbReference type="InterPro" id="IPR036097">
    <property type="entry name" value="HisK_dim/P_sf"/>
</dbReference>
<accession>A0A4Q6Y3G0</accession>
<dbReference type="PROSITE" id="PS50113">
    <property type="entry name" value="PAC"/>
    <property type="match status" value="1"/>
</dbReference>
<keyword evidence="4" id="KW-0808">Transferase</keyword>
<dbReference type="CDD" id="cd00130">
    <property type="entry name" value="PAS"/>
    <property type="match status" value="1"/>
</dbReference>
<dbReference type="SMART" id="SM00086">
    <property type="entry name" value="PAC"/>
    <property type="match status" value="1"/>
</dbReference>
<evidence type="ECO:0000313" key="14">
    <source>
        <dbReference type="EMBL" id="RZF63847.1"/>
    </source>
</evidence>
<evidence type="ECO:0000259" key="13">
    <source>
        <dbReference type="PROSITE" id="PS50113"/>
    </source>
</evidence>
<keyword evidence="7" id="KW-0067">ATP-binding</keyword>
<keyword evidence="9" id="KW-0175">Coiled coil</keyword>
<dbReference type="RefSeq" id="WP_130158403.1">
    <property type="nucleotide sequence ID" value="NZ_SGIS01000020.1"/>
</dbReference>
<feature type="transmembrane region" description="Helical" evidence="10">
    <location>
        <begin position="30"/>
        <end position="47"/>
    </location>
</feature>
<evidence type="ECO:0000256" key="3">
    <source>
        <dbReference type="ARBA" id="ARBA00022553"/>
    </source>
</evidence>
<dbReference type="EC" id="2.7.13.3" evidence="2"/>
<evidence type="ECO:0000256" key="5">
    <source>
        <dbReference type="ARBA" id="ARBA00022741"/>
    </source>
</evidence>
<evidence type="ECO:0000256" key="8">
    <source>
        <dbReference type="ARBA" id="ARBA00023012"/>
    </source>
</evidence>
<dbReference type="InterPro" id="IPR035965">
    <property type="entry name" value="PAS-like_dom_sf"/>
</dbReference>
<evidence type="ECO:0000259" key="12">
    <source>
        <dbReference type="PROSITE" id="PS50112"/>
    </source>
</evidence>
<evidence type="ECO:0000256" key="6">
    <source>
        <dbReference type="ARBA" id="ARBA00022777"/>
    </source>
</evidence>
<keyword evidence="3" id="KW-0597">Phosphoprotein</keyword>
<dbReference type="SMART" id="SM00387">
    <property type="entry name" value="HATPase_c"/>
    <property type="match status" value="1"/>
</dbReference>
<dbReference type="NCBIfam" id="TIGR00229">
    <property type="entry name" value="sensory_box"/>
    <property type="match status" value="1"/>
</dbReference>
<dbReference type="SUPFAM" id="SSF47384">
    <property type="entry name" value="Homodimeric domain of signal transducing histidine kinase"/>
    <property type="match status" value="1"/>
</dbReference>
<evidence type="ECO:0000256" key="4">
    <source>
        <dbReference type="ARBA" id="ARBA00022679"/>
    </source>
</evidence>
<dbReference type="SMART" id="SM00091">
    <property type="entry name" value="PAS"/>
    <property type="match status" value="1"/>
</dbReference>
<keyword evidence="10" id="KW-1133">Transmembrane helix</keyword>
<name>A0A4Q6Y3G0_9SPHN</name>
<dbReference type="Pfam" id="PF08447">
    <property type="entry name" value="PAS_3"/>
    <property type="match status" value="1"/>
</dbReference>
<dbReference type="CDD" id="cd00082">
    <property type="entry name" value="HisKA"/>
    <property type="match status" value="1"/>
</dbReference>
<dbReference type="PROSITE" id="PS50109">
    <property type="entry name" value="HIS_KIN"/>
    <property type="match status" value="1"/>
</dbReference>
<feature type="domain" description="Histidine kinase" evidence="11">
    <location>
        <begin position="435"/>
        <end position="649"/>
    </location>
</feature>
<evidence type="ECO:0000259" key="11">
    <source>
        <dbReference type="PROSITE" id="PS50109"/>
    </source>
</evidence>
<keyword evidence="15" id="KW-1185">Reference proteome</keyword>
<evidence type="ECO:0000256" key="10">
    <source>
        <dbReference type="SAM" id="Phobius"/>
    </source>
</evidence>
<dbReference type="SUPFAM" id="SSF55874">
    <property type="entry name" value="ATPase domain of HSP90 chaperone/DNA topoisomerase II/histidine kinase"/>
    <property type="match status" value="1"/>
</dbReference>
<keyword evidence="8" id="KW-0902">Two-component regulatory system</keyword>
<evidence type="ECO:0000256" key="7">
    <source>
        <dbReference type="ARBA" id="ARBA00022840"/>
    </source>
</evidence>
<feature type="domain" description="PAS" evidence="12">
    <location>
        <begin position="115"/>
        <end position="186"/>
    </location>
</feature>
<dbReference type="PRINTS" id="PR00344">
    <property type="entry name" value="BCTRLSENSOR"/>
</dbReference>
<feature type="transmembrane region" description="Helical" evidence="10">
    <location>
        <begin position="7"/>
        <end position="24"/>
    </location>
</feature>
<feature type="domain" description="PAC" evidence="13">
    <location>
        <begin position="189"/>
        <end position="242"/>
    </location>
</feature>
<dbReference type="InterPro" id="IPR003594">
    <property type="entry name" value="HATPase_dom"/>
</dbReference>